<dbReference type="PIRSF" id="PIRSF037260">
    <property type="entry name" value="UPF0223"/>
    <property type="match status" value="1"/>
</dbReference>
<accession>A0A0R2FYU9</accession>
<dbReference type="Gene3D" id="1.10.220.80">
    <property type="entry name" value="BH2638-like"/>
    <property type="match status" value="1"/>
</dbReference>
<dbReference type="Proteomes" id="UP000051296">
    <property type="component" value="Unassembled WGS sequence"/>
</dbReference>
<reference evidence="1 2" key="1">
    <citation type="journal article" date="2015" name="Genome Announc.">
        <title>Expanding the biotechnology potential of lactobacilli through comparative genomics of 213 strains and associated genera.</title>
        <authorList>
            <person name="Sun Z."/>
            <person name="Harris H.M."/>
            <person name="McCann A."/>
            <person name="Guo C."/>
            <person name="Argimon S."/>
            <person name="Zhang W."/>
            <person name="Yang X."/>
            <person name="Jeffery I.B."/>
            <person name="Cooney J.C."/>
            <person name="Kagawa T.F."/>
            <person name="Liu W."/>
            <person name="Song Y."/>
            <person name="Salvetti E."/>
            <person name="Wrobel A."/>
            <person name="Rasinkangas P."/>
            <person name="Parkhill J."/>
            <person name="Rea M.C."/>
            <person name="O'Sullivan O."/>
            <person name="Ritari J."/>
            <person name="Douillard F.P."/>
            <person name="Paul Ross R."/>
            <person name="Yang R."/>
            <person name="Briner A.E."/>
            <person name="Felis G.E."/>
            <person name="de Vos W.M."/>
            <person name="Barrangou R."/>
            <person name="Klaenhammer T.R."/>
            <person name="Caufield P.W."/>
            <person name="Cui Y."/>
            <person name="Zhang H."/>
            <person name="O'Toole P.W."/>
        </authorList>
    </citation>
    <scope>NUCLEOTIDE SEQUENCE [LARGE SCALE GENOMIC DNA]</scope>
    <source>
        <strain evidence="1 2">DSM 20190</strain>
    </source>
</reference>
<dbReference type="FunCoup" id="A0A0R2FYU9">
    <property type="interactions" value="19"/>
</dbReference>
<dbReference type="InParanoid" id="A0A0R2FYU9"/>
<protein>
    <submittedName>
        <fullName evidence="1">Uncharacterized protein</fullName>
    </submittedName>
</protein>
<dbReference type="OrthoDB" id="1649074at2"/>
<dbReference type="PATRIC" id="fig|1123500.6.peg.427"/>
<comment type="caution">
    <text evidence="1">The sequence shown here is derived from an EMBL/GenBank/DDBJ whole genome shotgun (WGS) entry which is preliminary data.</text>
</comment>
<dbReference type="SUPFAM" id="SSF158504">
    <property type="entry name" value="BH2638-like"/>
    <property type="match status" value="1"/>
</dbReference>
<dbReference type="InterPro" id="IPR007920">
    <property type="entry name" value="UPF0223"/>
</dbReference>
<dbReference type="Pfam" id="PF05256">
    <property type="entry name" value="UPF0223"/>
    <property type="match status" value="1"/>
</dbReference>
<dbReference type="EMBL" id="JQAX01000001">
    <property type="protein sequence ID" value="KRN33619.1"/>
    <property type="molecule type" value="Genomic_DNA"/>
</dbReference>
<organism evidence="1 2">
    <name type="scientific">Weissella halotolerans DSM 20190</name>
    <dbReference type="NCBI Taxonomy" id="1123500"/>
    <lineage>
        <taxon>Bacteria</taxon>
        <taxon>Bacillati</taxon>
        <taxon>Bacillota</taxon>
        <taxon>Bacilli</taxon>
        <taxon>Lactobacillales</taxon>
        <taxon>Lactobacillaceae</taxon>
        <taxon>Weissella</taxon>
    </lineage>
</organism>
<sequence>MQQNFNYPLLAGWTTTDIVKVSHLYSQVAQAYEGGVNRETLLAAYQAFKEVVPAKSEEKQLSRQFEQLSGYSIYRAVQLAKQSQKKVIKMEG</sequence>
<proteinExistence type="predicted"/>
<dbReference type="STRING" id="1123500.GCA_000420365_00078"/>
<evidence type="ECO:0000313" key="2">
    <source>
        <dbReference type="Proteomes" id="UP000051296"/>
    </source>
</evidence>
<dbReference type="eggNOG" id="COG4476">
    <property type="taxonomic scope" value="Bacteria"/>
</dbReference>
<name>A0A0R2FYU9_9LACO</name>
<dbReference type="RefSeq" id="WP_022790881.1">
    <property type="nucleotide sequence ID" value="NZ_ATUU01000001.1"/>
</dbReference>
<evidence type="ECO:0000313" key="1">
    <source>
        <dbReference type="EMBL" id="KRN33619.1"/>
    </source>
</evidence>
<gene>
    <name evidence="1" type="ORF">IV68_GL000426</name>
</gene>
<dbReference type="AlphaFoldDB" id="A0A0R2FYU9"/>
<keyword evidence="2" id="KW-1185">Reference proteome</keyword>
<dbReference type="NCBIfam" id="NF003353">
    <property type="entry name" value="PRK04387.1"/>
    <property type="match status" value="1"/>
</dbReference>
<dbReference type="InterPro" id="IPR023324">
    <property type="entry name" value="BH2638-like_sf"/>
</dbReference>